<name>A0A6A3NFQ9_9STRA</name>
<sequence>MVASQATIEMLLMGSSQDDTTEETCDASKTIGAKHEDSSYASSSNVKSYRQFNAGNDTTCPSFDDAERCDIERIDYEGDGGDDGEDGDGNGHLVEDDDGDDDADAEGYEDCGNEYGNDKVVDIRNVACSEFNFTPEDGATLSFEFDFPDYFSDTGSTMTTQNIVWMSRYSI</sequence>
<evidence type="ECO:0000256" key="1">
    <source>
        <dbReference type="SAM" id="MobiDB-lite"/>
    </source>
</evidence>
<feature type="region of interest" description="Disordered" evidence="1">
    <location>
        <begin position="73"/>
        <end position="108"/>
    </location>
</feature>
<evidence type="ECO:0000313" key="3">
    <source>
        <dbReference type="Proteomes" id="UP000429607"/>
    </source>
</evidence>
<reference evidence="2 3" key="1">
    <citation type="submission" date="2018-09" db="EMBL/GenBank/DDBJ databases">
        <title>Genomic investigation of the strawberry pathogen Phytophthora fragariae indicates pathogenicity is determined by transcriptional variation in three key races.</title>
        <authorList>
            <person name="Adams T.M."/>
            <person name="Armitage A.D."/>
            <person name="Sobczyk M.K."/>
            <person name="Bates H.J."/>
            <person name="Dunwell J.M."/>
            <person name="Nellist C.F."/>
            <person name="Harrison R.J."/>
        </authorList>
    </citation>
    <scope>NUCLEOTIDE SEQUENCE [LARGE SCALE GENOMIC DNA]</scope>
    <source>
        <strain evidence="2 3">SCRP249</strain>
    </source>
</reference>
<comment type="caution">
    <text evidence="2">The sequence shown here is derived from an EMBL/GenBank/DDBJ whole genome shotgun (WGS) entry which is preliminary data.</text>
</comment>
<feature type="compositionally biased region" description="Acidic residues" evidence="1">
    <location>
        <begin position="95"/>
        <end position="108"/>
    </location>
</feature>
<dbReference type="EMBL" id="QXFV01000330">
    <property type="protein sequence ID" value="KAE9040923.1"/>
    <property type="molecule type" value="Genomic_DNA"/>
</dbReference>
<evidence type="ECO:0000313" key="2">
    <source>
        <dbReference type="EMBL" id="KAE9040923.1"/>
    </source>
</evidence>
<dbReference type="AlphaFoldDB" id="A0A6A3NFQ9"/>
<organism evidence="2 3">
    <name type="scientific">Phytophthora rubi</name>
    <dbReference type="NCBI Taxonomy" id="129364"/>
    <lineage>
        <taxon>Eukaryota</taxon>
        <taxon>Sar</taxon>
        <taxon>Stramenopiles</taxon>
        <taxon>Oomycota</taxon>
        <taxon>Peronosporomycetes</taxon>
        <taxon>Peronosporales</taxon>
        <taxon>Peronosporaceae</taxon>
        <taxon>Phytophthora</taxon>
    </lineage>
</organism>
<accession>A0A6A3NFQ9</accession>
<feature type="compositionally biased region" description="Acidic residues" evidence="1">
    <location>
        <begin position="77"/>
        <end position="88"/>
    </location>
</feature>
<feature type="region of interest" description="Disordered" evidence="1">
    <location>
        <begin position="15"/>
        <end position="46"/>
    </location>
</feature>
<gene>
    <name evidence="2" type="ORF">PR001_g6856</name>
</gene>
<dbReference type="Proteomes" id="UP000429607">
    <property type="component" value="Unassembled WGS sequence"/>
</dbReference>
<protein>
    <submittedName>
        <fullName evidence="2">Uncharacterized protein</fullName>
    </submittedName>
</protein>
<proteinExistence type="predicted"/>